<dbReference type="Proteomes" id="UP001519289">
    <property type="component" value="Unassembled WGS sequence"/>
</dbReference>
<proteinExistence type="predicted"/>
<gene>
    <name evidence="2" type="ORF">J2Z79_002524</name>
</gene>
<dbReference type="Gene3D" id="3.40.50.720">
    <property type="entry name" value="NAD(P)-binding Rossmann-like Domain"/>
    <property type="match status" value="1"/>
</dbReference>
<feature type="domain" description="XdhC Rossmann" evidence="1">
    <location>
        <begin position="115"/>
        <end position="257"/>
    </location>
</feature>
<reference evidence="2 3" key="1">
    <citation type="submission" date="2021-03" db="EMBL/GenBank/DDBJ databases">
        <title>Genomic Encyclopedia of Type Strains, Phase IV (KMG-IV): sequencing the most valuable type-strain genomes for metagenomic binning, comparative biology and taxonomic classification.</title>
        <authorList>
            <person name="Goeker M."/>
        </authorList>
    </citation>
    <scope>NUCLEOTIDE SEQUENCE [LARGE SCALE GENOMIC DNA]</scope>
    <source>
        <strain evidence="2 3">DSM 27138</strain>
    </source>
</reference>
<protein>
    <submittedName>
        <fullName evidence="2">Xanthine dehydrogenase accessory factor</fullName>
    </submittedName>
</protein>
<evidence type="ECO:0000259" key="1">
    <source>
        <dbReference type="Pfam" id="PF13478"/>
    </source>
</evidence>
<evidence type="ECO:0000313" key="3">
    <source>
        <dbReference type="Proteomes" id="UP001519289"/>
    </source>
</evidence>
<dbReference type="InterPro" id="IPR036291">
    <property type="entry name" value="NAD(P)-bd_dom_sf"/>
</dbReference>
<dbReference type="SUPFAM" id="SSF51735">
    <property type="entry name" value="NAD(P)-binding Rossmann-fold domains"/>
    <property type="match status" value="1"/>
</dbReference>
<evidence type="ECO:0000313" key="2">
    <source>
        <dbReference type="EMBL" id="MBP2019107.1"/>
    </source>
</evidence>
<accession>A0ABS4JU84</accession>
<organism evidence="2 3">
    <name type="scientific">Symbiobacterium terraclitae</name>
    <dbReference type="NCBI Taxonomy" id="557451"/>
    <lineage>
        <taxon>Bacteria</taxon>
        <taxon>Bacillati</taxon>
        <taxon>Bacillota</taxon>
        <taxon>Clostridia</taxon>
        <taxon>Eubacteriales</taxon>
        <taxon>Symbiobacteriaceae</taxon>
        <taxon>Symbiobacterium</taxon>
    </lineage>
</organism>
<dbReference type="InterPro" id="IPR052698">
    <property type="entry name" value="MoCofactor_Util/Proc"/>
</dbReference>
<dbReference type="PANTHER" id="PTHR30388:SF6">
    <property type="entry name" value="XANTHINE DEHYDROGENASE SUBUNIT A-RELATED"/>
    <property type="match status" value="1"/>
</dbReference>
<dbReference type="InterPro" id="IPR027051">
    <property type="entry name" value="XdhC_Rossmann_dom"/>
</dbReference>
<dbReference type="EMBL" id="JAGGLG010000022">
    <property type="protein sequence ID" value="MBP2019107.1"/>
    <property type="molecule type" value="Genomic_DNA"/>
</dbReference>
<comment type="caution">
    <text evidence="2">The sequence shown here is derived from an EMBL/GenBank/DDBJ whole genome shotgun (WGS) entry which is preliminary data.</text>
</comment>
<dbReference type="Pfam" id="PF13478">
    <property type="entry name" value="XdhC_C"/>
    <property type="match status" value="1"/>
</dbReference>
<dbReference type="PANTHER" id="PTHR30388">
    <property type="entry name" value="ALDEHYDE OXIDOREDUCTASE MOLYBDENUM COFACTOR ASSEMBLY PROTEIN"/>
    <property type="match status" value="1"/>
</dbReference>
<sequence>MSAMTYLDHLAREVAAGRPAAVAKVVGWSPARQRRPDAASPALLGAAVLVGDGEILHADAVLHSPLPGGGPALAAQMARLAAEMLEQGETGCRWLRLPEGDVRVYVEAHLPPPVLLVVGGGHVGQQVAAAGALAGFEVWVLDDRPSFASPSRFPMARRVICGPLVAELTALAPGPRHHVVLVTRGHAHDRACLSALAGAPVAYIGMIGSRTRVRAVRDALLAEGVPEAWLDRVRAPIGLDIGARTPGEIAIAVIAEVIASRRGGTGAPLSTLDRPLVHLSRR</sequence>
<keyword evidence="3" id="KW-1185">Reference proteome</keyword>
<name>A0ABS4JU84_9FIRM</name>